<dbReference type="InterPro" id="IPR008271">
    <property type="entry name" value="Ser/Thr_kinase_AS"/>
</dbReference>
<keyword evidence="1" id="KW-0808">Transferase</keyword>
<accession>A0AA37S498</accession>
<keyword evidence="7" id="KW-0723">Serine/threonine-protein kinase</keyword>
<proteinExistence type="predicted"/>
<gene>
    <name evidence="7" type="ORF">GCM10007914_29680</name>
</gene>
<evidence type="ECO:0000259" key="6">
    <source>
        <dbReference type="PROSITE" id="PS50011"/>
    </source>
</evidence>
<evidence type="ECO:0000256" key="1">
    <source>
        <dbReference type="ARBA" id="ARBA00022679"/>
    </source>
</evidence>
<organism evidence="7 8">
    <name type="scientific">Pseudoalteromonas tetraodonis GFC</name>
    <dbReference type="NCBI Taxonomy" id="1315271"/>
    <lineage>
        <taxon>Bacteria</taxon>
        <taxon>Pseudomonadati</taxon>
        <taxon>Pseudomonadota</taxon>
        <taxon>Gammaproteobacteria</taxon>
        <taxon>Alteromonadales</taxon>
        <taxon>Pseudoalteromonadaceae</taxon>
        <taxon>Pseudoalteromonas</taxon>
    </lineage>
</organism>
<comment type="caution">
    <text evidence="7">The sequence shown here is derived from an EMBL/GenBank/DDBJ whole genome shotgun (WGS) entry which is preliminary data.</text>
</comment>
<feature type="domain" description="Protein kinase" evidence="6">
    <location>
        <begin position="40"/>
        <end position="312"/>
    </location>
</feature>
<dbReference type="InterPro" id="IPR000719">
    <property type="entry name" value="Prot_kinase_dom"/>
</dbReference>
<dbReference type="Pfam" id="PF00069">
    <property type="entry name" value="Pkinase"/>
    <property type="match status" value="1"/>
</dbReference>
<feature type="region of interest" description="Disordered" evidence="5">
    <location>
        <begin position="1"/>
        <end position="20"/>
    </location>
</feature>
<dbReference type="InterPro" id="IPR011009">
    <property type="entry name" value="Kinase-like_dom_sf"/>
</dbReference>
<dbReference type="GO" id="GO:0004674">
    <property type="term" value="F:protein serine/threonine kinase activity"/>
    <property type="evidence" value="ECO:0007669"/>
    <property type="project" value="UniProtKB-KW"/>
</dbReference>
<dbReference type="CDD" id="cd14014">
    <property type="entry name" value="STKc_PknB_like"/>
    <property type="match status" value="1"/>
</dbReference>
<name>A0AA37S498_9GAMM</name>
<dbReference type="RefSeq" id="WP_028834241.1">
    <property type="nucleotide sequence ID" value="NZ_BJXY01000008.1"/>
</dbReference>
<keyword evidence="2" id="KW-0547">Nucleotide-binding</keyword>
<keyword evidence="3 7" id="KW-0418">Kinase</keyword>
<dbReference type="SMART" id="SM00220">
    <property type="entry name" value="S_TKc"/>
    <property type="match status" value="1"/>
</dbReference>
<protein>
    <submittedName>
        <fullName evidence="7">Serine/threonine protein kinase</fullName>
    </submittedName>
</protein>
<dbReference type="AlphaFoldDB" id="A0AA37S498"/>
<dbReference type="EMBL" id="BSNE01000020">
    <property type="protein sequence ID" value="GLQ04087.1"/>
    <property type="molecule type" value="Genomic_DNA"/>
</dbReference>
<dbReference type="PANTHER" id="PTHR43289">
    <property type="entry name" value="MITOGEN-ACTIVATED PROTEIN KINASE KINASE KINASE 20-RELATED"/>
    <property type="match status" value="1"/>
</dbReference>
<evidence type="ECO:0000313" key="7">
    <source>
        <dbReference type="EMBL" id="GLQ04087.1"/>
    </source>
</evidence>
<dbReference type="Gene3D" id="1.10.510.10">
    <property type="entry name" value="Transferase(Phosphotransferase) domain 1"/>
    <property type="match status" value="1"/>
</dbReference>
<evidence type="ECO:0000256" key="4">
    <source>
        <dbReference type="ARBA" id="ARBA00022840"/>
    </source>
</evidence>
<evidence type="ECO:0000256" key="3">
    <source>
        <dbReference type="ARBA" id="ARBA00022777"/>
    </source>
</evidence>
<keyword evidence="8" id="KW-1185">Reference proteome</keyword>
<dbReference type="SUPFAM" id="SSF56112">
    <property type="entry name" value="Protein kinase-like (PK-like)"/>
    <property type="match status" value="1"/>
</dbReference>
<dbReference type="PROSITE" id="PS00108">
    <property type="entry name" value="PROTEIN_KINASE_ST"/>
    <property type="match status" value="1"/>
</dbReference>
<dbReference type="Proteomes" id="UP001161408">
    <property type="component" value="Unassembled WGS sequence"/>
</dbReference>
<dbReference type="GO" id="GO:0005524">
    <property type="term" value="F:ATP binding"/>
    <property type="evidence" value="ECO:0007669"/>
    <property type="project" value="UniProtKB-KW"/>
</dbReference>
<keyword evidence="4" id="KW-0067">ATP-binding</keyword>
<reference evidence="7" key="1">
    <citation type="journal article" date="2014" name="Int. J. Syst. Evol. Microbiol.">
        <title>Complete genome sequence of Corynebacterium casei LMG S-19264T (=DSM 44701T), isolated from a smear-ripened cheese.</title>
        <authorList>
            <consortium name="US DOE Joint Genome Institute (JGI-PGF)"/>
            <person name="Walter F."/>
            <person name="Albersmeier A."/>
            <person name="Kalinowski J."/>
            <person name="Ruckert C."/>
        </authorList>
    </citation>
    <scope>NUCLEOTIDE SEQUENCE</scope>
    <source>
        <strain evidence="7">NBRC 103034</strain>
    </source>
</reference>
<dbReference type="PANTHER" id="PTHR43289:SF6">
    <property type="entry name" value="SERINE_THREONINE-PROTEIN KINASE NEKL-3"/>
    <property type="match status" value="1"/>
</dbReference>
<dbReference type="PROSITE" id="PS50011">
    <property type="entry name" value="PROTEIN_KINASE_DOM"/>
    <property type="match status" value="1"/>
</dbReference>
<evidence type="ECO:0000256" key="2">
    <source>
        <dbReference type="ARBA" id="ARBA00022741"/>
    </source>
</evidence>
<reference evidence="7" key="2">
    <citation type="submission" date="2023-01" db="EMBL/GenBank/DDBJ databases">
        <title>Draft genome sequence of Pseudoalteromonas tetraodonis strain NBRC 103034.</title>
        <authorList>
            <person name="Sun Q."/>
            <person name="Mori K."/>
        </authorList>
    </citation>
    <scope>NUCLEOTIDE SEQUENCE</scope>
    <source>
        <strain evidence="7">NBRC 103034</strain>
    </source>
</reference>
<evidence type="ECO:0000313" key="8">
    <source>
        <dbReference type="Proteomes" id="UP001161408"/>
    </source>
</evidence>
<dbReference type="Gene3D" id="3.30.200.20">
    <property type="entry name" value="Phosphorylase Kinase, domain 1"/>
    <property type="match status" value="1"/>
</dbReference>
<evidence type="ECO:0000256" key="5">
    <source>
        <dbReference type="SAM" id="MobiDB-lite"/>
    </source>
</evidence>
<sequence>MSNINDNNDKTQIASLDSSTKKTSSIHKQNLLGKKISDRYLIEELIGQGGMCYIYRARDTFLENSGRSEASVAIKVLQEEFSNSEEAISLLKDETAKTQQLAHPSIVKVYSADSDGDLYYVTMELIEGETLEQIIKRNKPSGLAFKKAKIILEQLTDALIYAHSRGVIHNDLKPSNIIFDSNGNLKVLDFGIAKHKSLDDQYAVKNESEFATIGGYTPTYASPEQLKGGEASIKDDVFSFACIAYELLSSKHPFNRIAADKVPKNTTVKKPSNCPLLLWKNLHKALSLSASQRLDSLEQISKTLKVNLKPAIFASVASVAIIALITQNYFSSSDNTKQLQAQLDNAKAINQQVEAWMSWQGPTILNKLEQIPPQYEVLKQGLLRSNQQSILDSFNDEASQFNNIAGRKFKDFDKIIAVYSNALNYYPDSEKLSMQLESVLRERQSIIFDITARIDLLLEQSRYNEDQPNSIAHLVKDLKEVDKTYRYQPTDLHLDNFTVALNTAIESDDVITQKVLLNVGKIVFSNNKKAEELLANLMKRESAINALTAYQQKINLGEQAEFPRADAVVFYGPKFQRFSAQLETIEDHKALMEFEEFIKSESTALPNDFSLLVSLRKELSRRYISTANDLMKKRMYKAAERLVEKSEAITQSLDNML</sequence>